<dbReference type="AlphaFoldDB" id="A0A9D4ZIV5"/>
<organism evidence="3 4">
    <name type="scientific">Adiantum capillus-veneris</name>
    <name type="common">Maidenhair fern</name>
    <dbReference type="NCBI Taxonomy" id="13818"/>
    <lineage>
        <taxon>Eukaryota</taxon>
        <taxon>Viridiplantae</taxon>
        <taxon>Streptophyta</taxon>
        <taxon>Embryophyta</taxon>
        <taxon>Tracheophyta</taxon>
        <taxon>Polypodiopsida</taxon>
        <taxon>Polypodiidae</taxon>
        <taxon>Polypodiales</taxon>
        <taxon>Pteridineae</taxon>
        <taxon>Pteridaceae</taxon>
        <taxon>Vittarioideae</taxon>
        <taxon>Adiantum</taxon>
    </lineage>
</organism>
<dbReference type="SUPFAM" id="SSF51197">
    <property type="entry name" value="Clavaminate synthase-like"/>
    <property type="match status" value="1"/>
</dbReference>
<dbReference type="PROSITE" id="PS51471">
    <property type="entry name" value="FE2OG_OXY"/>
    <property type="match status" value="1"/>
</dbReference>
<name>A0A9D4ZIV5_ADICA</name>
<proteinExistence type="inferred from homology"/>
<dbReference type="PANTHER" id="PTHR21052">
    <property type="entry name" value="SPERMATOGENESIS ASSOCIATED 11-RELATED"/>
    <property type="match status" value="1"/>
</dbReference>
<evidence type="ECO:0000313" key="4">
    <source>
        <dbReference type="Proteomes" id="UP000886520"/>
    </source>
</evidence>
<dbReference type="GO" id="GO:0006974">
    <property type="term" value="P:DNA damage response"/>
    <property type="evidence" value="ECO:0007669"/>
    <property type="project" value="InterPro"/>
</dbReference>
<dbReference type="GO" id="GO:0005759">
    <property type="term" value="C:mitochondrial matrix"/>
    <property type="evidence" value="ECO:0007669"/>
    <property type="project" value="TreeGrafter"/>
</dbReference>
<dbReference type="OrthoDB" id="412814at2759"/>
<dbReference type="InterPro" id="IPR005123">
    <property type="entry name" value="Oxoglu/Fe-dep_dioxygenase_dom"/>
</dbReference>
<dbReference type="InterPro" id="IPR037151">
    <property type="entry name" value="AlkB-like_sf"/>
</dbReference>
<dbReference type="GO" id="GO:0006631">
    <property type="term" value="P:fatty acid metabolic process"/>
    <property type="evidence" value="ECO:0007669"/>
    <property type="project" value="TreeGrafter"/>
</dbReference>
<reference evidence="3" key="1">
    <citation type="submission" date="2021-01" db="EMBL/GenBank/DDBJ databases">
        <title>Adiantum capillus-veneris genome.</title>
        <authorList>
            <person name="Fang Y."/>
            <person name="Liao Q."/>
        </authorList>
    </citation>
    <scope>NUCLEOTIDE SEQUENCE</scope>
    <source>
        <strain evidence="3">H3</strain>
        <tissue evidence="3">Leaf</tissue>
    </source>
</reference>
<gene>
    <name evidence="3" type="ORF">GOP47_0007097</name>
</gene>
<dbReference type="Proteomes" id="UP000886520">
    <property type="component" value="Chromosome 7"/>
</dbReference>
<dbReference type="InterPro" id="IPR027450">
    <property type="entry name" value="AlkB-like"/>
</dbReference>
<dbReference type="EMBL" id="JABFUD020000007">
    <property type="protein sequence ID" value="KAI5077273.1"/>
    <property type="molecule type" value="Genomic_DNA"/>
</dbReference>
<evidence type="ECO:0000313" key="3">
    <source>
        <dbReference type="EMBL" id="KAI5077273.1"/>
    </source>
</evidence>
<dbReference type="PANTHER" id="PTHR21052:SF0">
    <property type="entry name" value="ALPHA-KETOGLUTARATE-DEPENDENT DIOXYGENASE ALKB HOMOLOG 7, MITOCHONDRIAL"/>
    <property type="match status" value="1"/>
</dbReference>
<evidence type="ECO:0000256" key="1">
    <source>
        <dbReference type="ARBA" id="ARBA00007879"/>
    </source>
</evidence>
<comment type="similarity">
    <text evidence="1">Belongs to the alkB family.</text>
</comment>
<feature type="domain" description="Fe2OG dioxygenase" evidence="2">
    <location>
        <begin position="103"/>
        <end position="228"/>
    </location>
</feature>
<sequence>MVDIAPAVDKVPGLWLCKGFLTAQQQEELVSAIDAEGWFTDSEHNQAMRFKDLPKWALELSKLIYDAVSSYALAKDSLYLSAASQLSTSNMPFNLNLLQRVPLFDQMIVNRYQPGEGICAHVDLLQFEDGVAILSLESTCVMHFTCCSPKVSTPESECQYKELARHTYADNGGEHVPAKQGKVPVLLEPGDLVLLSGEARYNWTHEINRSEHWQTWRGERILQMRRTSVTLRRLVMPKQGP</sequence>
<protein>
    <recommendedName>
        <fullName evidence="2">Fe2OG dioxygenase domain-containing protein</fullName>
    </recommendedName>
</protein>
<dbReference type="InterPro" id="IPR032870">
    <property type="entry name" value="ALKBH7-like"/>
</dbReference>
<evidence type="ECO:0000259" key="2">
    <source>
        <dbReference type="PROSITE" id="PS51471"/>
    </source>
</evidence>
<dbReference type="Pfam" id="PF13532">
    <property type="entry name" value="2OG-FeII_Oxy_2"/>
    <property type="match status" value="1"/>
</dbReference>
<dbReference type="Gene3D" id="2.60.120.590">
    <property type="entry name" value="Alpha-ketoglutarate-dependent dioxygenase AlkB-like"/>
    <property type="match status" value="1"/>
</dbReference>
<accession>A0A9D4ZIV5</accession>
<comment type="caution">
    <text evidence="3">The sequence shown here is derived from an EMBL/GenBank/DDBJ whole genome shotgun (WGS) entry which is preliminary data.</text>
</comment>
<keyword evidence="4" id="KW-1185">Reference proteome</keyword>